<organism evidence="2 3">
    <name type="scientific">Bradyrhizobium cajani</name>
    <dbReference type="NCBI Taxonomy" id="1928661"/>
    <lineage>
        <taxon>Bacteria</taxon>
        <taxon>Pseudomonadati</taxon>
        <taxon>Pseudomonadota</taxon>
        <taxon>Alphaproteobacteria</taxon>
        <taxon>Hyphomicrobiales</taxon>
        <taxon>Nitrobacteraceae</taxon>
        <taxon>Bradyrhizobium</taxon>
    </lineage>
</organism>
<comment type="caution">
    <text evidence="2">The sequence shown here is derived from an EMBL/GenBank/DDBJ whole genome shotgun (WGS) entry which is preliminary data.</text>
</comment>
<keyword evidence="3" id="KW-1185">Reference proteome</keyword>
<sequence length="86" mass="9304">MRTVLVLSALLAAGTAAIAGPVSPVSYDYPWCVYGGELGISGDCSYQTREQCLASASGRSNVICKENRRLLFQQQNAQPPRTPRSR</sequence>
<feature type="signal peptide" evidence="1">
    <location>
        <begin position="1"/>
        <end position="19"/>
    </location>
</feature>
<protein>
    <submittedName>
        <fullName evidence="2">DUF3551 domain-containing protein</fullName>
    </submittedName>
</protein>
<dbReference type="AlphaFoldDB" id="A0A844T9U2"/>
<dbReference type="InterPro" id="IPR021937">
    <property type="entry name" value="DUF3551"/>
</dbReference>
<evidence type="ECO:0000313" key="3">
    <source>
        <dbReference type="Proteomes" id="UP000449969"/>
    </source>
</evidence>
<dbReference type="Pfam" id="PF12071">
    <property type="entry name" value="DUF3551"/>
    <property type="match status" value="1"/>
</dbReference>
<dbReference type="Proteomes" id="UP000449969">
    <property type="component" value="Unassembled WGS sequence"/>
</dbReference>
<feature type="chain" id="PRO_5033035701" evidence="1">
    <location>
        <begin position="20"/>
        <end position="86"/>
    </location>
</feature>
<gene>
    <name evidence="2" type="ORF">GPL20_22955</name>
</gene>
<evidence type="ECO:0000256" key="1">
    <source>
        <dbReference type="SAM" id="SignalP"/>
    </source>
</evidence>
<reference evidence="2 3" key="1">
    <citation type="submission" date="2019-12" db="EMBL/GenBank/DDBJ databases">
        <title>Draft genome sequences Bradyrhizobium cajani AMBPC1010, Bradyrhizobium pachyrhizi AMBPC1040 and Bradyrhizobium yuanmingense ALSPC3051, three plant growth promoting strains isolated from nodules of Cajanus cajan L. in Dominican Republic.</title>
        <authorList>
            <person name="Flores-Felix J.D."/>
            <person name="Araujo J."/>
            <person name="Diaz-Alcantara C."/>
            <person name="Gonzalez-Andres F."/>
            <person name="Velazquez E."/>
        </authorList>
    </citation>
    <scope>NUCLEOTIDE SEQUENCE [LARGE SCALE GENOMIC DNA]</scope>
    <source>
        <strain evidence="2 3">1010</strain>
    </source>
</reference>
<dbReference type="EMBL" id="WQNE01000020">
    <property type="protein sequence ID" value="MVT75868.1"/>
    <property type="molecule type" value="Genomic_DNA"/>
</dbReference>
<dbReference type="OrthoDB" id="8255753at2"/>
<name>A0A844T9U2_9BRAD</name>
<proteinExistence type="predicted"/>
<evidence type="ECO:0000313" key="2">
    <source>
        <dbReference type="EMBL" id="MVT75868.1"/>
    </source>
</evidence>
<keyword evidence="1" id="KW-0732">Signal</keyword>
<accession>A0A844T9U2</accession>
<dbReference type="RefSeq" id="WP_157331844.1">
    <property type="nucleotide sequence ID" value="NZ_JANADL010000018.1"/>
</dbReference>